<dbReference type="PANTHER" id="PTHR31286">
    <property type="entry name" value="GLYCINE-RICH CELL WALL STRUCTURAL PROTEIN 1.8-LIKE"/>
    <property type="match status" value="1"/>
</dbReference>
<dbReference type="GO" id="GO:0008270">
    <property type="term" value="F:zinc ion binding"/>
    <property type="evidence" value="ECO:0007669"/>
    <property type="project" value="UniProtKB-KW"/>
</dbReference>
<sequence>MEEELDLQVEVDDIDEVSSQVEHITLEDLSFSLEEDVDVASEAIGKTLVGRFLAKRPISNSLLRAVMGKVWRPKIGWKMQEVSMGIFIFRFTRKTEAEFILENGPWSPCDGFLLLKPMPPDGLWRSADLYSTPIWVRACGFPMSFITDQNAAKVASRFAKVHEINPTHRNGMMQRDYLRFKVDIRLDSPIQAGFSLPRLNAPRIWIFFKYERLPITCFKCGFVGHVKQACEANTVKIMNAAGKMVDLYGPWLRVGHRLDHCFSALTNTSRRGSRLEVPRQENEELDTIRLANPEAYRVPEVEPETRSGGIMTEQTPESGDKAQTAMPAHTTAPRMIGTAITTTTTTSLNPEAYRVPEVEPEMRNGGIMTEQNPESGDKAKAQTAMPAQTTAPRTIGTAITTTTTTSLTTMIAGTRDCSTTKDRHMAKKAGTAVAFNPPIDNSKNIFGAADVADLATLFKGALDPNNTNKAYIARRGKGLNRPKNLKTIRPTQMNIRDSNFDGLVLEEGSRKRKKPIIDALTETRLWKEFPADTSPKKSRIGETVVQDPSEGEICTRGEDIEKSRNNCKCIAGDDEPKADNAIPNQGFGEAEEAGLIMPPRPS</sequence>
<dbReference type="EMBL" id="JXTC01000934">
    <property type="protein sequence ID" value="PON34445.1"/>
    <property type="molecule type" value="Genomic_DNA"/>
</dbReference>
<dbReference type="GO" id="GO:0003676">
    <property type="term" value="F:nucleic acid binding"/>
    <property type="evidence" value="ECO:0007669"/>
    <property type="project" value="InterPro"/>
</dbReference>
<evidence type="ECO:0000313" key="4">
    <source>
        <dbReference type="EMBL" id="PON34445.1"/>
    </source>
</evidence>
<feature type="region of interest" description="Disordered" evidence="2">
    <location>
        <begin position="572"/>
        <end position="602"/>
    </location>
</feature>
<organism evidence="4 5">
    <name type="scientific">Trema orientale</name>
    <name type="common">Charcoal tree</name>
    <name type="synonym">Celtis orientalis</name>
    <dbReference type="NCBI Taxonomy" id="63057"/>
    <lineage>
        <taxon>Eukaryota</taxon>
        <taxon>Viridiplantae</taxon>
        <taxon>Streptophyta</taxon>
        <taxon>Embryophyta</taxon>
        <taxon>Tracheophyta</taxon>
        <taxon>Spermatophyta</taxon>
        <taxon>Magnoliopsida</taxon>
        <taxon>eudicotyledons</taxon>
        <taxon>Gunneridae</taxon>
        <taxon>Pentapetalae</taxon>
        <taxon>rosids</taxon>
        <taxon>fabids</taxon>
        <taxon>Rosales</taxon>
        <taxon>Cannabaceae</taxon>
        <taxon>Trema</taxon>
    </lineage>
</organism>
<dbReference type="Proteomes" id="UP000237000">
    <property type="component" value="Unassembled WGS sequence"/>
</dbReference>
<dbReference type="InterPro" id="IPR040256">
    <property type="entry name" value="At4g02000-like"/>
</dbReference>
<dbReference type="Pfam" id="PF14111">
    <property type="entry name" value="DUF4283"/>
    <property type="match status" value="1"/>
</dbReference>
<dbReference type="PANTHER" id="PTHR31286:SF178">
    <property type="entry name" value="DUF4283 DOMAIN-CONTAINING PROTEIN"/>
    <property type="match status" value="1"/>
</dbReference>
<feature type="domain" description="CCHC-type" evidence="3">
    <location>
        <begin position="217"/>
        <end position="230"/>
    </location>
</feature>
<keyword evidence="5" id="KW-1185">Reference proteome</keyword>
<evidence type="ECO:0000313" key="5">
    <source>
        <dbReference type="Proteomes" id="UP000237000"/>
    </source>
</evidence>
<dbReference type="InterPro" id="IPR001878">
    <property type="entry name" value="Znf_CCHC"/>
</dbReference>
<accession>A0A2P5AD31</accession>
<keyword evidence="1" id="KW-0479">Metal-binding</keyword>
<protein>
    <submittedName>
        <fullName evidence="4">Zinc finger, CCHC-type</fullName>
    </submittedName>
</protein>
<feature type="region of interest" description="Disordered" evidence="2">
    <location>
        <begin position="300"/>
        <end position="324"/>
    </location>
</feature>
<dbReference type="STRING" id="63057.A0A2P5AD31"/>
<dbReference type="InterPro" id="IPR025836">
    <property type="entry name" value="Zn_knuckle_CX2CX4HX4C"/>
</dbReference>
<dbReference type="InterPro" id="IPR025558">
    <property type="entry name" value="DUF4283"/>
</dbReference>
<dbReference type="PROSITE" id="PS50158">
    <property type="entry name" value="ZF_CCHC"/>
    <property type="match status" value="1"/>
</dbReference>
<dbReference type="InParanoid" id="A0A2P5AD31"/>
<dbReference type="Pfam" id="PF14392">
    <property type="entry name" value="zf-CCHC_4"/>
    <property type="match status" value="1"/>
</dbReference>
<evidence type="ECO:0000256" key="2">
    <source>
        <dbReference type="SAM" id="MobiDB-lite"/>
    </source>
</evidence>
<gene>
    <name evidence="4" type="ORF">TorRG33x02_353230</name>
</gene>
<evidence type="ECO:0000256" key="1">
    <source>
        <dbReference type="PROSITE-ProRule" id="PRU00047"/>
    </source>
</evidence>
<keyword evidence="1" id="KW-0862">Zinc</keyword>
<reference evidence="5" key="1">
    <citation type="submission" date="2016-06" db="EMBL/GenBank/DDBJ databases">
        <title>Parallel loss of symbiosis genes in relatives of nitrogen-fixing non-legume Parasponia.</title>
        <authorList>
            <person name="Van Velzen R."/>
            <person name="Holmer R."/>
            <person name="Bu F."/>
            <person name="Rutten L."/>
            <person name="Van Zeijl A."/>
            <person name="Liu W."/>
            <person name="Santuari L."/>
            <person name="Cao Q."/>
            <person name="Sharma T."/>
            <person name="Shen D."/>
            <person name="Roswanjaya Y."/>
            <person name="Wardhani T."/>
            <person name="Kalhor M.S."/>
            <person name="Jansen J."/>
            <person name="Van den Hoogen J."/>
            <person name="Gungor B."/>
            <person name="Hartog M."/>
            <person name="Hontelez J."/>
            <person name="Verver J."/>
            <person name="Yang W.-C."/>
            <person name="Schijlen E."/>
            <person name="Repin R."/>
            <person name="Schilthuizen M."/>
            <person name="Schranz E."/>
            <person name="Heidstra R."/>
            <person name="Miyata K."/>
            <person name="Fedorova E."/>
            <person name="Kohlen W."/>
            <person name="Bisseling T."/>
            <person name="Smit S."/>
            <person name="Geurts R."/>
        </authorList>
    </citation>
    <scope>NUCLEOTIDE SEQUENCE [LARGE SCALE GENOMIC DNA]</scope>
    <source>
        <strain evidence="5">cv. RG33-2</strain>
    </source>
</reference>
<keyword evidence="1" id="KW-0863">Zinc-finger</keyword>
<name>A0A2P5AD31_TREOI</name>
<comment type="caution">
    <text evidence="4">The sequence shown here is derived from an EMBL/GenBank/DDBJ whole genome shotgun (WGS) entry which is preliminary data.</text>
</comment>
<dbReference type="OrthoDB" id="1461560at2759"/>
<proteinExistence type="predicted"/>
<dbReference type="AlphaFoldDB" id="A0A2P5AD31"/>
<evidence type="ECO:0000259" key="3">
    <source>
        <dbReference type="PROSITE" id="PS50158"/>
    </source>
</evidence>